<dbReference type="InterPro" id="IPR000740">
    <property type="entry name" value="GrpE"/>
</dbReference>
<dbReference type="PRINTS" id="PR00773">
    <property type="entry name" value="GRPEPROTEIN"/>
</dbReference>
<dbReference type="GO" id="GO:0000774">
    <property type="term" value="F:adenyl-nucleotide exchange factor activity"/>
    <property type="evidence" value="ECO:0007669"/>
    <property type="project" value="InterPro"/>
</dbReference>
<dbReference type="GO" id="GO:0042803">
    <property type="term" value="F:protein homodimerization activity"/>
    <property type="evidence" value="ECO:0007669"/>
    <property type="project" value="InterPro"/>
</dbReference>
<accession>Q05FS9</accession>
<evidence type="ECO:0000256" key="2">
    <source>
        <dbReference type="RuleBase" id="RU004478"/>
    </source>
</evidence>
<evidence type="ECO:0000313" key="3">
    <source>
        <dbReference type="EMBL" id="BAF35092.1"/>
    </source>
</evidence>
<dbReference type="GO" id="GO:0051082">
    <property type="term" value="F:unfolded protein binding"/>
    <property type="evidence" value="ECO:0007669"/>
    <property type="project" value="TreeGrafter"/>
</dbReference>
<dbReference type="EMBL" id="AP009180">
    <property type="protein sequence ID" value="BAF35092.1"/>
    <property type="molecule type" value="Genomic_DNA"/>
</dbReference>
<dbReference type="PANTHER" id="PTHR21237">
    <property type="entry name" value="GRPE PROTEIN"/>
    <property type="match status" value="1"/>
</dbReference>
<evidence type="ECO:0000256" key="1">
    <source>
        <dbReference type="ARBA" id="ARBA00023186"/>
    </source>
</evidence>
<dbReference type="RefSeq" id="WP_011672284.1">
    <property type="nucleotide sequence ID" value="NC_008512.1"/>
</dbReference>
<keyword evidence="1" id="KW-0143">Chaperone</keyword>
<dbReference type="HOGENOM" id="CLU_1737175_0_0_6"/>
<dbReference type="Gene3D" id="2.30.22.10">
    <property type="entry name" value="Head domain of nucleotide exchange factor GrpE"/>
    <property type="match status" value="1"/>
</dbReference>
<dbReference type="AlphaFoldDB" id="Q05FS9"/>
<dbReference type="OrthoDB" id="9789811at2"/>
<dbReference type="Pfam" id="PF01025">
    <property type="entry name" value="GrpE"/>
    <property type="match status" value="1"/>
</dbReference>
<dbReference type="GO" id="GO:0051087">
    <property type="term" value="F:protein-folding chaperone binding"/>
    <property type="evidence" value="ECO:0007669"/>
    <property type="project" value="InterPro"/>
</dbReference>
<organism evidence="3 4">
    <name type="scientific">Carsonella ruddii (strain PV)</name>
    <dbReference type="NCBI Taxonomy" id="387662"/>
    <lineage>
        <taxon>Bacteria</taxon>
        <taxon>Pseudomonadati</taxon>
        <taxon>Pseudomonadota</taxon>
        <taxon>Gammaproteobacteria</taxon>
        <taxon>Oceanospirillales</taxon>
        <taxon>Halomonadaceae</taxon>
        <taxon>Zymobacter group</taxon>
        <taxon>Candidatus Carsonella</taxon>
    </lineage>
</organism>
<sequence length="151" mass="17823">MEKEFSLIIFLERLKHLEEKFNKFLTDTKNICIKTISELNVIKENLINDILLELIPLNDSMEMFSKSFKINQTGEMEILVLIFKLINKFFYKFEVKQISKIGISFNPEIHEAIGMYPTNLINKKNTIKHVLQTGYKRKIKLLRPALVIVYN</sequence>
<dbReference type="InterPro" id="IPR009012">
    <property type="entry name" value="GrpE_head"/>
</dbReference>
<protein>
    <submittedName>
        <fullName evidence="3">Chaperone protein GrpE</fullName>
    </submittedName>
</protein>
<comment type="similarity">
    <text evidence="2">Belongs to the GrpE family.</text>
</comment>
<evidence type="ECO:0000313" key="4">
    <source>
        <dbReference type="Proteomes" id="UP000000777"/>
    </source>
</evidence>
<dbReference type="SUPFAM" id="SSF51064">
    <property type="entry name" value="Head domain of nucleotide exchange factor GrpE"/>
    <property type="match status" value="1"/>
</dbReference>
<dbReference type="Proteomes" id="UP000000777">
    <property type="component" value="Chromosome"/>
</dbReference>
<gene>
    <name evidence="3" type="ordered locus">CRP_061</name>
</gene>
<proteinExistence type="inferred from homology"/>
<dbReference type="KEGG" id="crp:CRP_061"/>
<dbReference type="GO" id="GO:0006457">
    <property type="term" value="P:protein folding"/>
    <property type="evidence" value="ECO:0007669"/>
    <property type="project" value="InterPro"/>
</dbReference>
<reference evidence="3 4" key="1">
    <citation type="journal article" date="2006" name="Science">
        <title>The 160-kilobase genome of the bacterial endosymbiont Carsonella.</title>
        <authorList>
            <person name="Nakabachi A."/>
            <person name="Yamashita A."/>
            <person name="Toh H."/>
            <person name="Ishikawa H."/>
            <person name="Dunbar H."/>
            <person name="Moran N."/>
            <person name="Hattori M."/>
        </authorList>
    </citation>
    <scope>NUCLEOTIDE SEQUENCE [LARGE SCALE GENOMIC DNA]</scope>
    <source>
        <strain evidence="3 4">PV</strain>
    </source>
</reference>
<dbReference type="PANTHER" id="PTHR21237:SF23">
    <property type="entry name" value="GRPE PROTEIN HOMOLOG, MITOCHONDRIAL"/>
    <property type="match status" value="1"/>
</dbReference>
<dbReference type="STRING" id="387662.CRP_061"/>
<name>Q05FS9_CARRP</name>